<dbReference type="Gene3D" id="2.60.120.430">
    <property type="entry name" value="Galactose-binding lectin"/>
    <property type="match status" value="1"/>
</dbReference>
<comment type="catalytic activity">
    <reaction evidence="17">
        <text>L-threonyl-[protein] + ATP = O-phospho-L-threonyl-[protein] + ADP + H(+)</text>
        <dbReference type="Rhea" id="RHEA:46608"/>
        <dbReference type="Rhea" id="RHEA-COMP:11060"/>
        <dbReference type="Rhea" id="RHEA-COMP:11605"/>
        <dbReference type="ChEBI" id="CHEBI:15378"/>
        <dbReference type="ChEBI" id="CHEBI:30013"/>
        <dbReference type="ChEBI" id="CHEBI:30616"/>
        <dbReference type="ChEBI" id="CHEBI:61977"/>
        <dbReference type="ChEBI" id="CHEBI:456216"/>
        <dbReference type="EC" id="2.7.11.1"/>
    </reaction>
</comment>
<dbReference type="Proteomes" id="UP000004994">
    <property type="component" value="Chromosome 2"/>
</dbReference>
<keyword evidence="23" id="KW-1185">Reference proteome</keyword>
<evidence type="ECO:0000256" key="20">
    <source>
        <dbReference type="SAM" id="MobiDB-lite"/>
    </source>
</evidence>
<keyword evidence="12 19" id="KW-0067">ATP-binding</keyword>
<evidence type="ECO:0000256" key="2">
    <source>
        <dbReference type="ARBA" id="ARBA00012513"/>
    </source>
</evidence>
<keyword evidence="4" id="KW-0597">Phosphoprotein</keyword>
<evidence type="ECO:0000256" key="19">
    <source>
        <dbReference type="PROSITE-ProRule" id="PRU10141"/>
    </source>
</evidence>
<dbReference type="SMR" id="A0A3Q7F2L9"/>
<dbReference type="InterPro" id="IPR011009">
    <property type="entry name" value="Kinase-like_dom_sf"/>
</dbReference>
<comment type="subcellular location">
    <subcellularLocation>
        <location evidence="1">Membrane</location>
        <topology evidence="1">Single-pass type I membrane protein</topology>
    </subcellularLocation>
</comment>
<keyword evidence="9" id="KW-0677">Repeat</keyword>
<feature type="binding site" evidence="19">
    <location>
        <position position="286"/>
    </location>
    <ligand>
        <name>ATP</name>
        <dbReference type="ChEBI" id="CHEBI:30616"/>
    </ligand>
</feature>
<dbReference type="Pfam" id="PF11721">
    <property type="entry name" value="Malectin"/>
    <property type="match status" value="1"/>
</dbReference>
<keyword evidence="16" id="KW-0325">Glycoprotein</keyword>
<dbReference type="CDD" id="cd14066">
    <property type="entry name" value="STKc_IRAK"/>
    <property type="match status" value="1"/>
</dbReference>
<dbReference type="SUPFAM" id="SSF56112">
    <property type="entry name" value="Protein kinase-like (PK-like)"/>
    <property type="match status" value="1"/>
</dbReference>
<evidence type="ECO:0000256" key="12">
    <source>
        <dbReference type="ARBA" id="ARBA00022840"/>
    </source>
</evidence>
<evidence type="ECO:0000256" key="4">
    <source>
        <dbReference type="ARBA" id="ARBA00022553"/>
    </source>
</evidence>
<evidence type="ECO:0000256" key="14">
    <source>
        <dbReference type="ARBA" id="ARBA00023136"/>
    </source>
</evidence>
<dbReference type="AlphaFoldDB" id="A0A3Q7F2L9"/>
<evidence type="ECO:0000259" key="21">
    <source>
        <dbReference type="PROSITE" id="PS50011"/>
    </source>
</evidence>
<sequence length="589" mass="65869">MVFFWGRDLSFNRLEGQIPDLESQERLQLLELGKCLSSNPCSKNWYSVHINCGGESVTIGDTTYEADEDSAGAAKFVYWRESWGSSNTGDFWDRPIALNEYKATNVSSIKGQNSELYTTARLSALSLTYYGRCLANGKYTVTLHFAEIVIRDNRSFQSLGKRMFDVYIQGERKLKDFDIRTAAGGVDESWTRKFNASVEDGILEVRFQYAGKGTTAVPRRGSYGPLVSAISFEAKLRGLDLLTGVFTIRQIKAATNNFDVANKIGEGGFGSVYKGTLLDGTVIAVKQLSSKSKQGNREFVNEIGMISGLQHPNLVKLYGCCAEGNQLLLVYEYLENNSLALALFGSDEHRLQIEWPTRQNICIGIAKGLAFLHEESSLKIVHRDMKATNVLLDKKLNPKISDFGLAKLDDEDKTHISTRIAGTIGYMAPEYALWGYLTYKADVYSFGVVALEIVAGKNNMKYRPNEKFVCLLDWALVLQKHGKLMELVDETLNSDFKKDEALRMINVALLCTNPSPALRPTMSAVVSILEDHLDLPEFNLESRSHDDELKFQGLRDKYDEMRSLSESQTLIHSSNTTRRDCSSTTAESS</sequence>
<dbReference type="PROSITE" id="PS00107">
    <property type="entry name" value="PROTEIN_KINASE_ATP"/>
    <property type="match status" value="1"/>
</dbReference>
<keyword evidence="10 19" id="KW-0547">Nucleotide-binding</keyword>
<dbReference type="PROSITE" id="PS50011">
    <property type="entry name" value="PROTEIN_KINASE_DOM"/>
    <property type="match status" value="1"/>
</dbReference>
<keyword evidence="15" id="KW-0675">Receptor</keyword>
<feature type="region of interest" description="Disordered" evidence="20">
    <location>
        <begin position="565"/>
        <end position="589"/>
    </location>
</feature>
<dbReference type="EnsemblPlants" id="Solyc02g071810.3.1">
    <property type="protein sequence ID" value="Solyc02g071810.3.1"/>
    <property type="gene ID" value="Solyc02g071810.3"/>
</dbReference>
<keyword evidence="8" id="KW-0732">Signal</keyword>
<evidence type="ECO:0000256" key="5">
    <source>
        <dbReference type="ARBA" id="ARBA00022614"/>
    </source>
</evidence>
<dbReference type="FunFam" id="1.10.510.10:FF:000044">
    <property type="entry name" value="Putative LRR receptor-like serine/threonine-protein kinase"/>
    <property type="match status" value="1"/>
</dbReference>
<protein>
    <recommendedName>
        <fullName evidence="2">non-specific serine/threonine protein kinase</fullName>
        <ecNumber evidence="2">2.7.11.1</ecNumber>
    </recommendedName>
</protein>
<accession>A0A3Q7F2L9</accession>
<dbReference type="GO" id="GO:0016020">
    <property type="term" value="C:membrane"/>
    <property type="evidence" value="ECO:0007669"/>
    <property type="project" value="UniProtKB-SubCell"/>
</dbReference>
<proteinExistence type="predicted"/>
<keyword evidence="5" id="KW-0433">Leucine-rich repeat</keyword>
<keyword evidence="3" id="KW-0723">Serine/threonine-protein kinase</keyword>
<dbReference type="Gene3D" id="1.10.510.10">
    <property type="entry name" value="Transferase(Phosphotransferase) domain 1"/>
    <property type="match status" value="1"/>
</dbReference>
<dbReference type="FunFam" id="3.30.200.20:FF:000217">
    <property type="entry name" value="probable LRR receptor-like serine/threonine-protein kinase At1g53430"/>
    <property type="match status" value="1"/>
</dbReference>
<dbReference type="Gramene" id="Solyc02g071810.3.1">
    <property type="protein sequence ID" value="Solyc02g071810.3.1"/>
    <property type="gene ID" value="Solyc02g071810.3"/>
</dbReference>
<evidence type="ECO:0000313" key="23">
    <source>
        <dbReference type="Proteomes" id="UP000004994"/>
    </source>
</evidence>
<evidence type="ECO:0000256" key="6">
    <source>
        <dbReference type="ARBA" id="ARBA00022679"/>
    </source>
</evidence>
<evidence type="ECO:0000256" key="1">
    <source>
        <dbReference type="ARBA" id="ARBA00004479"/>
    </source>
</evidence>
<dbReference type="InterPro" id="IPR021720">
    <property type="entry name" value="Malectin_dom"/>
</dbReference>
<dbReference type="STRING" id="4081.A0A3Q7F2L9"/>
<dbReference type="InterPro" id="IPR051824">
    <property type="entry name" value="LRR_Rcpt-Like_S/T_Kinase"/>
</dbReference>
<keyword evidence="14" id="KW-0472">Membrane</keyword>
<dbReference type="InterPro" id="IPR008271">
    <property type="entry name" value="Ser/Thr_kinase_AS"/>
</dbReference>
<dbReference type="InParanoid" id="A0A3Q7F2L9"/>
<reference evidence="22" key="1">
    <citation type="journal article" date="2012" name="Nature">
        <title>The tomato genome sequence provides insights into fleshy fruit evolution.</title>
        <authorList>
            <consortium name="Tomato Genome Consortium"/>
        </authorList>
    </citation>
    <scope>NUCLEOTIDE SEQUENCE [LARGE SCALE GENOMIC DNA]</scope>
    <source>
        <strain evidence="22">cv. Heinz 1706</strain>
    </source>
</reference>
<evidence type="ECO:0000313" key="22">
    <source>
        <dbReference type="EnsemblPlants" id="Solyc02g071810.3.1"/>
    </source>
</evidence>
<evidence type="ECO:0000256" key="8">
    <source>
        <dbReference type="ARBA" id="ARBA00022729"/>
    </source>
</evidence>
<dbReference type="InterPro" id="IPR000719">
    <property type="entry name" value="Prot_kinase_dom"/>
</dbReference>
<evidence type="ECO:0000256" key="7">
    <source>
        <dbReference type="ARBA" id="ARBA00022692"/>
    </source>
</evidence>
<dbReference type="GO" id="GO:0004674">
    <property type="term" value="F:protein serine/threonine kinase activity"/>
    <property type="evidence" value="ECO:0000318"/>
    <property type="project" value="GO_Central"/>
</dbReference>
<keyword evidence="11" id="KW-0418">Kinase</keyword>
<name>A0A3Q7F2L9_SOLLC</name>
<evidence type="ECO:0000256" key="17">
    <source>
        <dbReference type="ARBA" id="ARBA00047899"/>
    </source>
</evidence>
<dbReference type="Pfam" id="PF07714">
    <property type="entry name" value="PK_Tyr_Ser-Thr"/>
    <property type="match status" value="1"/>
</dbReference>
<evidence type="ECO:0000256" key="16">
    <source>
        <dbReference type="ARBA" id="ARBA00023180"/>
    </source>
</evidence>
<evidence type="ECO:0000256" key="11">
    <source>
        <dbReference type="ARBA" id="ARBA00022777"/>
    </source>
</evidence>
<keyword evidence="13" id="KW-1133">Transmembrane helix</keyword>
<dbReference type="SMART" id="SM00220">
    <property type="entry name" value="S_TKc"/>
    <property type="match status" value="1"/>
</dbReference>
<evidence type="ECO:0000256" key="15">
    <source>
        <dbReference type="ARBA" id="ARBA00023170"/>
    </source>
</evidence>
<comment type="catalytic activity">
    <reaction evidence="18">
        <text>L-seryl-[protein] + ATP = O-phospho-L-seryl-[protein] + ADP + H(+)</text>
        <dbReference type="Rhea" id="RHEA:17989"/>
        <dbReference type="Rhea" id="RHEA-COMP:9863"/>
        <dbReference type="Rhea" id="RHEA-COMP:11604"/>
        <dbReference type="ChEBI" id="CHEBI:15378"/>
        <dbReference type="ChEBI" id="CHEBI:29999"/>
        <dbReference type="ChEBI" id="CHEBI:30616"/>
        <dbReference type="ChEBI" id="CHEBI:83421"/>
        <dbReference type="ChEBI" id="CHEBI:456216"/>
        <dbReference type="EC" id="2.7.11.1"/>
    </reaction>
</comment>
<dbReference type="EC" id="2.7.11.1" evidence="2"/>
<evidence type="ECO:0000256" key="10">
    <source>
        <dbReference type="ARBA" id="ARBA00022741"/>
    </source>
</evidence>
<keyword evidence="7" id="KW-0812">Transmembrane</keyword>
<dbReference type="FunFam" id="2.60.120.430:FF:000004">
    <property type="entry name" value="Putative leucine-rich repeat receptor-like serine/threonine-protein kinase"/>
    <property type="match status" value="1"/>
</dbReference>
<reference evidence="22" key="2">
    <citation type="submission" date="2019-01" db="UniProtKB">
        <authorList>
            <consortium name="EnsemblPlants"/>
        </authorList>
    </citation>
    <scope>IDENTIFICATION</scope>
    <source>
        <strain evidence="22">cv. Heinz 1706</strain>
    </source>
</reference>
<dbReference type="InterPro" id="IPR001245">
    <property type="entry name" value="Ser-Thr/Tyr_kinase_cat_dom"/>
</dbReference>
<dbReference type="PROSITE" id="PS00108">
    <property type="entry name" value="PROTEIN_KINASE_ST"/>
    <property type="match status" value="1"/>
</dbReference>
<dbReference type="InterPro" id="IPR017441">
    <property type="entry name" value="Protein_kinase_ATP_BS"/>
</dbReference>
<dbReference type="Gene3D" id="3.30.200.20">
    <property type="entry name" value="Phosphorylase Kinase, domain 1"/>
    <property type="match status" value="1"/>
</dbReference>
<keyword evidence="6" id="KW-0808">Transferase</keyword>
<evidence type="ECO:0000256" key="13">
    <source>
        <dbReference type="ARBA" id="ARBA00022989"/>
    </source>
</evidence>
<dbReference type="PANTHER" id="PTHR48006:SF101">
    <property type="entry name" value="PROTEIN KINASE DOMAIN-CONTAINING PROTEIN"/>
    <property type="match status" value="1"/>
</dbReference>
<feature type="domain" description="Protein kinase" evidence="21">
    <location>
        <begin position="258"/>
        <end position="535"/>
    </location>
</feature>
<dbReference type="PANTHER" id="PTHR48006">
    <property type="entry name" value="LEUCINE-RICH REPEAT-CONTAINING PROTEIN DDB_G0281931-RELATED"/>
    <property type="match status" value="1"/>
</dbReference>
<evidence type="ECO:0000256" key="3">
    <source>
        <dbReference type="ARBA" id="ARBA00022527"/>
    </source>
</evidence>
<evidence type="ECO:0000256" key="18">
    <source>
        <dbReference type="ARBA" id="ARBA00048679"/>
    </source>
</evidence>
<evidence type="ECO:0000256" key="9">
    <source>
        <dbReference type="ARBA" id="ARBA00022737"/>
    </source>
</evidence>
<organism evidence="22">
    <name type="scientific">Solanum lycopersicum</name>
    <name type="common">Tomato</name>
    <name type="synonym">Lycopersicon esculentum</name>
    <dbReference type="NCBI Taxonomy" id="4081"/>
    <lineage>
        <taxon>Eukaryota</taxon>
        <taxon>Viridiplantae</taxon>
        <taxon>Streptophyta</taxon>
        <taxon>Embryophyta</taxon>
        <taxon>Tracheophyta</taxon>
        <taxon>Spermatophyta</taxon>
        <taxon>Magnoliopsida</taxon>
        <taxon>eudicotyledons</taxon>
        <taxon>Gunneridae</taxon>
        <taxon>Pentapetalae</taxon>
        <taxon>asterids</taxon>
        <taxon>lamiids</taxon>
        <taxon>Solanales</taxon>
        <taxon>Solanaceae</taxon>
        <taxon>Solanoideae</taxon>
        <taxon>Solaneae</taxon>
        <taxon>Solanum</taxon>
        <taxon>Solanum subgen. Lycopersicon</taxon>
    </lineage>
</organism>
<dbReference type="OMA" id="FTEELYM"/>
<dbReference type="GO" id="GO:0005524">
    <property type="term" value="F:ATP binding"/>
    <property type="evidence" value="ECO:0007669"/>
    <property type="project" value="UniProtKB-UniRule"/>
</dbReference>